<dbReference type="Proteomes" id="UP000180254">
    <property type="component" value="Unassembled WGS sequence"/>
</dbReference>
<name>A0A1S1V7B7_9FIRM</name>
<dbReference type="InterPro" id="IPR021778">
    <property type="entry name" value="Se/S_carrier-like"/>
</dbReference>
<dbReference type="Pfam" id="PF11823">
    <property type="entry name" value="Se_S_carrier"/>
    <property type="match status" value="1"/>
</dbReference>
<dbReference type="EMBL" id="MKIE01000009">
    <property type="protein sequence ID" value="OHW61619.1"/>
    <property type="molecule type" value="Genomic_DNA"/>
</dbReference>
<evidence type="ECO:0000313" key="2">
    <source>
        <dbReference type="EMBL" id="OHW61619.1"/>
    </source>
</evidence>
<keyword evidence="3" id="KW-1185">Reference proteome</keyword>
<feature type="domain" description="Putative Se/S carrier protein-like" evidence="1">
    <location>
        <begin position="7"/>
        <end position="77"/>
    </location>
</feature>
<comment type="caution">
    <text evidence="2">The sequence shown here is derived from an EMBL/GenBank/DDBJ whole genome shotgun (WGS) entry which is preliminary data.</text>
</comment>
<reference evidence="2 3" key="1">
    <citation type="submission" date="2016-09" db="EMBL/GenBank/DDBJ databases">
        <title>Genome sequence of Eubacterium angustum.</title>
        <authorList>
            <person name="Poehlein A."/>
            <person name="Daniel R."/>
        </authorList>
    </citation>
    <scope>NUCLEOTIDE SEQUENCE [LARGE SCALE GENOMIC DNA]</scope>
    <source>
        <strain evidence="2 3">DSM 1989</strain>
    </source>
</reference>
<sequence length="92" mass="10623">MIEVDNFVISFNSTHHAIKSEKRLKEEGIELRMIPTPREITASCGLSVKFEEKDLDKVKGIMENLVENEDISIKGIFRIIRNSKERTATKIY</sequence>
<gene>
    <name evidence="2" type="ORF">EUAN_19340</name>
</gene>
<dbReference type="OrthoDB" id="3192849at2"/>
<accession>A0A1S1V7B7</accession>
<protein>
    <recommendedName>
        <fullName evidence="1">Putative Se/S carrier protein-like domain-containing protein</fullName>
    </recommendedName>
</protein>
<dbReference type="STRING" id="39480.EUAN_19340"/>
<organism evidence="2 3">
    <name type="scientific">Andreesenia angusta</name>
    <dbReference type="NCBI Taxonomy" id="39480"/>
    <lineage>
        <taxon>Bacteria</taxon>
        <taxon>Bacillati</taxon>
        <taxon>Bacillota</taxon>
        <taxon>Tissierellia</taxon>
        <taxon>Tissierellales</taxon>
        <taxon>Gottschalkiaceae</taxon>
        <taxon>Andreesenia</taxon>
    </lineage>
</organism>
<dbReference type="RefSeq" id="WP_071064031.1">
    <property type="nucleotide sequence ID" value="NZ_MKIE01000009.1"/>
</dbReference>
<dbReference type="AlphaFoldDB" id="A0A1S1V7B7"/>
<evidence type="ECO:0000313" key="3">
    <source>
        <dbReference type="Proteomes" id="UP000180254"/>
    </source>
</evidence>
<evidence type="ECO:0000259" key="1">
    <source>
        <dbReference type="Pfam" id="PF11823"/>
    </source>
</evidence>
<proteinExistence type="predicted"/>